<evidence type="ECO:0000256" key="4">
    <source>
        <dbReference type="ARBA" id="ARBA00023288"/>
    </source>
</evidence>
<dbReference type="SUPFAM" id="SSF141488">
    <property type="entry name" value="YdhA-like"/>
    <property type="match status" value="1"/>
</dbReference>
<gene>
    <name evidence="7" type="ORF">AUP44_04870</name>
</gene>
<sequence>MSSPIWGRLAPSVILAGMIAGCAAERDLPPPPPPAPDPVAASPSEDVNSVYTATYVCDDGTRLDVRFINGPTLEDSRAVVSTGEGAPLVLPQKIAASGIWYATPRHELRGKGRDATWTVGRRTAAHCQATD</sequence>
<keyword evidence="2" id="KW-0472">Membrane</keyword>
<dbReference type="Proteomes" id="UP000075787">
    <property type="component" value="Unassembled WGS sequence"/>
</dbReference>
<dbReference type="AlphaFoldDB" id="A0A162L0C8"/>
<organism evidence="7 8">
    <name type="scientific">Tistrella mobilis</name>
    <dbReference type="NCBI Taxonomy" id="171437"/>
    <lineage>
        <taxon>Bacteria</taxon>
        <taxon>Pseudomonadati</taxon>
        <taxon>Pseudomonadota</taxon>
        <taxon>Alphaproteobacteria</taxon>
        <taxon>Geminicoccales</taxon>
        <taxon>Geminicoccaceae</taxon>
        <taxon>Tistrella</taxon>
    </lineage>
</organism>
<dbReference type="RefSeq" id="WP_062764066.1">
    <property type="nucleotide sequence ID" value="NZ_CP121025.1"/>
</dbReference>
<evidence type="ECO:0000256" key="2">
    <source>
        <dbReference type="ARBA" id="ARBA00023136"/>
    </source>
</evidence>
<proteinExistence type="predicted"/>
<feature type="region of interest" description="Disordered" evidence="5">
    <location>
        <begin position="25"/>
        <end position="44"/>
    </location>
</feature>
<protein>
    <recommendedName>
        <fullName evidence="6">C-type lysozyme inhibitor domain-containing protein</fullName>
    </recommendedName>
</protein>
<feature type="domain" description="C-type lysozyme inhibitor" evidence="6">
    <location>
        <begin position="55"/>
        <end position="123"/>
    </location>
</feature>
<dbReference type="Pfam" id="PF09864">
    <property type="entry name" value="MliC"/>
    <property type="match status" value="1"/>
</dbReference>
<dbReference type="InterPro" id="IPR018660">
    <property type="entry name" value="MliC"/>
</dbReference>
<evidence type="ECO:0000256" key="3">
    <source>
        <dbReference type="ARBA" id="ARBA00023139"/>
    </source>
</evidence>
<dbReference type="Gene3D" id="2.40.128.200">
    <property type="match status" value="1"/>
</dbReference>
<dbReference type="GeneID" id="97239017"/>
<evidence type="ECO:0000256" key="5">
    <source>
        <dbReference type="SAM" id="MobiDB-lite"/>
    </source>
</evidence>
<name>A0A162L0C8_9PROT</name>
<comment type="caution">
    <text evidence="7">The sequence shown here is derived from an EMBL/GenBank/DDBJ whole genome shotgun (WGS) entry which is preliminary data.</text>
</comment>
<evidence type="ECO:0000313" key="7">
    <source>
        <dbReference type="EMBL" id="KYO52593.1"/>
    </source>
</evidence>
<accession>A0A162L0C8</accession>
<evidence type="ECO:0000256" key="1">
    <source>
        <dbReference type="ARBA" id="ARBA00022729"/>
    </source>
</evidence>
<evidence type="ECO:0000259" key="6">
    <source>
        <dbReference type="Pfam" id="PF09864"/>
    </source>
</evidence>
<dbReference type="InterPro" id="IPR036328">
    <property type="entry name" value="MliC_sf"/>
</dbReference>
<dbReference type="EMBL" id="LPZR01000154">
    <property type="protein sequence ID" value="KYO52593.1"/>
    <property type="molecule type" value="Genomic_DNA"/>
</dbReference>
<keyword evidence="1" id="KW-0732">Signal</keyword>
<dbReference type="OrthoDB" id="485556at2"/>
<keyword evidence="4" id="KW-0449">Lipoprotein</keyword>
<keyword evidence="3" id="KW-0564">Palmitate</keyword>
<evidence type="ECO:0000313" key="8">
    <source>
        <dbReference type="Proteomes" id="UP000075787"/>
    </source>
</evidence>
<reference evidence="7 8" key="1">
    <citation type="submission" date="2015-12" db="EMBL/GenBank/DDBJ databases">
        <title>Genome sequence of Tistrella mobilis MCCC 1A02139.</title>
        <authorList>
            <person name="Lu L."/>
            <person name="Lai Q."/>
            <person name="Shao Z."/>
            <person name="Qian P."/>
        </authorList>
    </citation>
    <scope>NUCLEOTIDE SEQUENCE [LARGE SCALE GENOMIC DNA]</scope>
    <source>
        <strain evidence="7 8">MCCC 1A02139</strain>
    </source>
</reference>